<keyword evidence="4" id="KW-1185">Reference proteome</keyword>
<dbReference type="PANTHER" id="PTHR24320">
    <property type="entry name" value="RETINOL DEHYDROGENASE"/>
    <property type="match status" value="1"/>
</dbReference>
<sequence>MPGAISGLVDFDPEKDIPSLQGKVVFVTGGTAGLGKSSVLAFAKHNPIHVYFTGRNAEAGAAVVEEIKGIDPNVGATFIKVDMMSLADLKAACSQFSHDRLDVLLCNAGIMNQPPGLSSNGYEKHFATNHLGNAMITKQLLPILLKTAEKLESDVRIVNLTSLGWQLHSKRGIDFDDLRNAKPGFLRSYYHYGESKLANIVYARELARRYSTIMAVSVHPGVVKTDLVNNLSVARKAVVYVSQYLMGVSLMEEWQGCLNQLWAAAGAKRGDLVNGAFYRPVGVLSNDMLDDVAKDTELGENLWSWTEEVLANY</sequence>
<dbReference type="OMA" id="LMCATEP"/>
<accession>W3WL26</accession>
<keyword evidence="2" id="KW-0560">Oxidoreductase</keyword>
<dbReference type="RefSeq" id="XP_007841234.1">
    <property type="nucleotide sequence ID" value="XM_007843043.1"/>
</dbReference>
<dbReference type="InterPro" id="IPR036291">
    <property type="entry name" value="NAD(P)-bd_dom_sf"/>
</dbReference>
<dbReference type="Pfam" id="PF00106">
    <property type="entry name" value="adh_short"/>
    <property type="match status" value="1"/>
</dbReference>
<dbReference type="KEGG" id="pfy:PFICI_14462"/>
<dbReference type="PRINTS" id="PR00081">
    <property type="entry name" value="GDHRDH"/>
</dbReference>
<protein>
    <recommendedName>
        <fullName evidence="5">Oxidoreductase</fullName>
    </recommendedName>
</protein>
<evidence type="ECO:0000256" key="1">
    <source>
        <dbReference type="ARBA" id="ARBA00006484"/>
    </source>
</evidence>
<evidence type="ECO:0000313" key="3">
    <source>
        <dbReference type="EMBL" id="ETS73516.1"/>
    </source>
</evidence>
<dbReference type="SUPFAM" id="SSF51735">
    <property type="entry name" value="NAD(P)-binding Rossmann-fold domains"/>
    <property type="match status" value="1"/>
</dbReference>
<name>W3WL26_PESFW</name>
<dbReference type="PANTHER" id="PTHR24320:SF154">
    <property type="entry name" value="OXIDOREDUCTASE, SHORT-CHAIN DEHYDROGENASE_REDUCTASE FAMILY (AFU_ORTHOLOGUE AFUA_2G04560)"/>
    <property type="match status" value="1"/>
</dbReference>
<dbReference type="eggNOG" id="KOG1208">
    <property type="taxonomic scope" value="Eukaryota"/>
</dbReference>
<proteinExistence type="inferred from homology"/>
<organism evidence="3 4">
    <name type="scientific">Pestalotiopsis fici (strain W106-1 / CGMCC3.15140)</name>
    <dbReference type="NCBI Taxonomy" id="1229662"/>
    <lineage>
        <taxon>Eukaryota</taxon>
        <taxon>Fungi</taxon>
        <taxon>Dikarya</taxon>
        <taxon>Ascomycota</taxon>
        <taxon>Pezizomycotina</taxon>
        <taxon>Sordariomycetes</taxon>
        <taxon>Xylariomycetidae</taxon>
        <taxon>Amphisphaeriales</taxon>
        <taxon>Sporocadaceae</taxon>
        <taxon>Pestalotiopsis</taxon>
    </lineage>
</organism>
<dbReference type="HOGENOM" id="CLU_010194_44_6_1"/>
<dbReference type="Proteomes" id="UP000030651">
    <property type="component" value="Unassembled WGS sequence"/>
</dbReference>
<dbReference type="OrthoDB" id="191139at2759"/>
<dbReference type="STRING" id="1229662.W3WL26"/>
<gene>
    <name evidence="3" type="ORF">PFICI_14462</name>
</gene>
<dbReference type="AlphaFoldDB" id="W3WL26"/>
<evidence type="ECO:0000313" key="4">
    <source>
        <dbReference type="Proteomes" id="UP000030651"/>
    </source>
</evidence>
<dbReference type="Gene3D" id="3.40.50.720">
    <property type="entry name" value="NAD(P)-binding Rossmann-like Domain"/>
    <property type="match status" value="1"/>
</dbReference>
<reference evidence="4" key="1">
    <citation type="journal article" date="2015" name="BMC Genomics">
        <title>Genomic and transcriptomic analysis of the endophytic fungus Pestalotiopsis fici reveals its lifestyle and high potential for synthesis of natural products.</title>
        <authorList>
            <person name="Wang X."/>
            <person name="Zhang X."/>
            <person name="Liu L."/>
            <person name="Xiang M."/>
            <person name="Wang W."/>
            <person name="Sun X."/>
            <person name="Che Y."/>
            <person name="Guo L."/>
            <person name="Liu G."/>
            <person name="Guo L."/>
            <person name="Wang C."/>
            <person name="Yin W.B."/>
            <person name="Stadler M."/>
            <person name="Zhang X."/>
            <person name="Liu X."/>
        </authorList>
    </citation>
    <scope>NUCLEOTIDE SEQUENCE [LARGE SCALE GENOMIC DNA]</scope>
    <source>
        <strain evidence="4">W106-1 / CGMCC3.15140</strain>
    </source>
</reference>
<dbReference type="InterPro" id="IPR002347">
    <property type="entry name" value="SDR_fam"/>
</dbReference>
<dbReference type="EMBL" id="KI912121">
    <property type="protein sequence ID" value="ETS73516.1"/>
    <property type="molecule type" value="Genomic_DNA"/>
</dbReference>
<dbReference type="GeneID" id="19279475"/>
<comment type="similarity">
    <text evidence="1">Belongs to the short-chain dehydrogenases/reductases (SDR) family.</text>
</comment>
<dbReference type="GO" id="GO:0016491">
    <property type="term" value="F:oxidoreductase activity"/>
    <property type="evidence" value="ECO:0007669"/>
    <property type="project" value="UniProtKB-KW"/>
</dbReference>
<evidence type="ECO:0008006" key="5">
    <source>
        <dbReference type="Google" id="ProtNLM"/>
    </source>
</evidence>
<evidence type="ECO:0000256" key="2">
    <source>
        <dbReference type="ARBA" id="ARBA00023002"/>
    </source>
</evidence>
<dbReference type="InParanoid" id="W3WL26"/>